<accession>A0ACB9RKW7</accession>
<evidence type="ECO:0000313" key="2">
    <source>
        <dbReference type="Proteomes" id="UP001057402"/>
    </source>
</evidence>
<organism evidence="1 2">
    <name type="scientific">Melastoma candidum</name>
    <dbReference type="NCBI Taxonomy" id="119954"/>
    <lineage>
        <taxon>Eukaryota</taxon>
        <taxon>Viridiplantae</taxon>
        <taxon>Streptophyta</taxon>
        <taxon>Embryophyta</taxon>
        <taxon>Tracheophyta</taxon>
        <taxon>Spermatophyta</taxon>
        <taxon>Magnoliopsida</taxon>
        <taxon>eudicotyledons</taxon>
        <taxon>Gunneridae</taxon>
        <taxon>Pentapetalae</taxon>
        <taxon>rosids</taxon>
        <taxon>malvids</taxon>
        <taxon>Myrtales</taxon>
        <taxon>Melastomataceae</taxon>
        <taxon>Melastomatoideae</taxon>
        <taxon>Melastomateae</taxon>
        <taxon>Melastoma</taxon>
    </lineage>
</organism>
<protein>
    <submittedName>
        <fullName evidence="1">Uncharacterized protein</fullName>
    </submittedName>
</protein>
<dbReference type="EMBL" id="CM042883">
    <property type="protein sequence ID" value="KAI4378093.1"/>
    <property type="molecule type" value="Genomic_DNA"/>
</dbReference>
<proteinExistence type="predicted"/>
<evidence type="ECO:0000313" key="1">
    <source>
        <dbReference type="EMBL" id="KAI4378093.1"/>
    </source>
</evidence>
<reference evidence="2" key="1">
    <citation type="journal article" date="2023" name="Front. Plant Sci.">
        <title>Chromosomal-level genome assembly of Melastoma candidum provides insights into trichome evolution.</title>
        <authorList>
            <person name="Zhong Y."/>
            <person name="Wu W."/>
            <person name="Sun C."/>
            <person name="Zou P."/>
            <person name="Liu Y."/>
            <person name="Dai S."/>
            <person name="Zhou R."/>
        </authorList>
    </citation>
    <scope>NUCLEOTIDE SEQUENCE [LARGE SCALE GENOMIC DNA]</scope>
</reference>
<dbReference type="Proteomes" id="UP001057402">
    <property type="component" value="Chromosome 4"/>
</dbReference>
<name>A0ACB9RKW7_9MYRT</name>
<sequence>MRYKSLNRHNHHHFLRHLASSTPLSLPLSFLPSPELLLSGNALPLRSVRCPKLESGLLDWMRDKCDFRHSRFSRILASHAYAQTGRFHALNCNLRQLLEEEGQGSAEGLCQLLSSGFSDWGSHGLVWDALAFAYLRLRMVYDALFVLNKMKDMGLRVSTLTYNSLLYNLRKTDIMWDMYRGMKLHNVLPSECTHSIIVDGFCEQYRLQDAITFMWDIDLEFGPSVTSYNTLMSRFCMMGFMDIAQSYLCKMMKCGLEPDTYSYNILIYGLCRASSVGEALKYASDMANQGLGPDEVTYNIFTKCLHLLHPANGDCKVIGTTLLTKDVVSLSQNILLGEILRAASLGSLCSGGRVAEALEVFDKMEANDLIQGTLTYSILISSLCKAGDVERAIVLYKKLVSKRMFPDSFAHSALLVGLWDKEFSIEARMLFDALVNGGFTENVIWYNVMIDHYAQVGRIDEAVQIFQKLAAKGISPSIITFNSLILGLCKHRKTSDTWQWIETMKQYGLCPTTRTYTIIMNGHFEEGDIDQMLELLHQMEQNSVMPNHVTYTIVMKGLCQKKRLQEAIGLLKVMRSRGLKPDERTYNTLIQYSCQVADVEVALKLYDEMLVNNLEPTLVTHDLLVNGLCRLRDLRELFLGPLGSIHDASIRSKKDKVLIWQAYCSPEMEKLQCLYQTVSRFVLFLTLMDLLNKWPMQQYVLSRKVACNADPIDDDVMIQAVRRMVGYDIQLRADANMRWTYEEAMKFAYLVKGFNLQYVEAAKLR</sequence>
<keyword evidence="2" id="KW-1185">Reference proteome</keyword>
<comment type="caution">
    <text evidence="1">The sequence shown here is derived from an EMBL/GenBank/DDBJ whole genome shotgun (WGS) entry which is preliminary data.</text>
</comment>
<gene>
    <name evidence="1" type="ORF">MLD38_015627</name>
</gene>